<dbReference type="InterPro" id="IPR014729">
    <property type="entry name" value="Rossmann-like_a/b/a_fold"/>
</dbReference>
<dbReference type="PANTHER" id="PTHR30336:SF6">
    <property type="entry name" value="INTEGRAL MEMBRANE PROTEIN"/>
    <property type="match status" value="1"/>
</dbReference>
<dbReference type="InterPro" id="IPR051599">
    <property type="entry name" value="Cell_Envelope_Assoc"/>
</dbReference>
<evidence type="ECO:0000313" key="3">
    <source>
        <dbReference type="Proteomes" id="UP001198200"/>
    </source>
</evidence>
<dbReference type="Pfam" id="PF02698">
    <property type="entry name" value="DUF218"/>
    <property type="match status" value="1"/>
</dbReference>
<reference evidence="2 3" key="1">
    <citation type="submission" date="2021-10" db="EMBL/GenBank/DDBJ databases">
        <title>Anaerobic single-cell dispensing facilitates the cultivation of human gut bacteria.</title>
        <authorList>
            <person name="Afrizal A."/>
        </authorList>
    </citation>
    <scope>NUCLEOTIDE SEQUENCE [LARGE SCALE GENOMIC DNA]</scope>
    <source>
        <strain evidence="2 3">CLA-AA-H224</strain>
    </source>
</reference>
<dbReference type="GO" id="GO:0005886">
    <property type="term" value="C:plasma membrane"/>
    <property type="evidence" value="ECO:0007669"/>
    <property type="project" value="TreeGrafter"/>
</dbReference>
<dbReference type="Gene3D" id="3.40.50.620">
    <property type="entry name" value="HUPs"/>
    <property type="match status" value="1"/>
</dbReference>
<gene>
    <name evidence="2" type="ORF">LKD48_04870</name>
</gene>
<proteinExistence type="predicted"/>
<dbReference type="EMBL" id="JAJEQN010000008">
    <property type="protein sequence ID" value="MCC2220979.1"/>
    <property type="molecule type" value="Genomic_DNA"/>
</dbReference>
<feature type="domain" description="DUF218" evidence="1">
    <location>
        <begin position="50"/>
        <end position="168"/>
    </location>
</feature>
<organism evidence="2 3">
    <name type="scientific">Anthropogastromicrobium aceti</name>
    <dbReference type="NCBI Taxonomy" id="2981768"/>
    <lineage>
        <taxon>Bacteria</taxon>
        <taxon>Bacillati</taxon>
        <taxon>Bacillota</taxon>
        <taxon>Clostridia</taxon>
        <taxon>Lachnospirales</taxon>
        <taxon>Lachnospiraceae</taxon>
        <taxon>Anthropogastromicrobium</taxon>
    </lineage>
</organism>
<dbReference type="CDD" id="cd06259">
    <property type="entry name" value="YdcF-like"/>
    <property type="match status" value="1"/>
</dbReference>
<evidence type="ECO:0000313" key="2">
    <source>
        <dbReference type="EMBL" id="MCC2220979.1"/>
    </source>
</evidence>
<sequence length="226" mass="25444">MRAKIRQLFCLIVIVIIVLAIGAAAINVYMVWGTKGRILKKDQWANFKADGVVVLGCAVRPNKEASPMLNDRMQTAISFYKEASAKKMLVSGDNLNEDYDEVSVMKKLAVSGGIEADEVYMDHTGLNTYDTIVHSLEFFNKGSTIVIVTQSYHLYRALYLAQCMGLNAYGVSADSDIVYRGQLYREFREMAARLKDFWYGITKPELPELAKGIITCKSKKFDVYYA</sequence>
<dbReference type="Proteomes" id="UP001198200">
    <property type="component" value="Unassembled WGS sequence"/>
</dbReference>
<dbReference type="InterPro" id="IPR003848">
    <property type="entry name" value="DUF218"/>
</dbReference>
<evidence type="ECO:0000259" key="1">
    <source>
        <dbReference type="Pfam" id="PF02698"/>
    </source>
</evidence>
<dbReference type="AlphaFoldDB" id="A0AAE3E2Q8"/>
<dbReference type="PANTHER" id="PTHR30336">
    <property type="entry name" value="INNER MEMBRANE PROTEIN, PROBABLE PERMEASE"/>
    <property type="match status" value="1"/>
</dbReference>
<protein>
    <submittedName>
        <fullName evidence="2">YdcF family protein</fullName>
    </submittedName>
</protein>
<accession>A0AAE3E2Q8</accession>
<dbReference type="RefSeq" id="WP_227102073.1">
    <property type="nucleotide sequence ID" value="NZ_JAJEQN010000008.1"/>
</dbReference>
<name>A0AAE3E2Q8_9FIRM</name>
<comment type="caution">
    <text evidence="2">The sequence shown here is derived from an EMBL/GenBank/DDBJ whole genome shotgun (WGS) entry which is preliminary data.</text>
</comment>
<keyword evidence="3" id="KW-1185">Reference proteome</keyword>